<dbReference type="KEGG" id="gsb:GSUB_14395"/>
<dbReference type="Pfam" id="PF02915">
    <property type="entry name" value="Rubrerythrin"/>
    <property type="match status" value="1"/>
</dbReference>
<accession>A0A0B5FH54</accession>
<organism evidence="2 3">
    <name type="scientific">Geoalkalibacter subterraneus</name>
    <dbReference type="NCBI Taxonomy" id="483547"/>
    <lineage>
        <taxon>Bacteria</taxon>
        <taxon>Pseudomonadati</taxon>
        <taxon>Thermodesulfobacteriota</taxon>
        <taxon>Desulfuromonadia</taxon>
        <taxon>Desulfuromonadales</taxon>
        <taxon>Geoalkalibacteraceae</taxon>
        <taxon>Geoalkalibacter</taxon>
    </lineage>
</organism>
<evidence type="ECO:0000313" key="3">
    <source>
        <dbReference type="Proteomes" id="UP000035036"/>
    </source>
</evidence>
<dbReference type="Gene3D" id="1.20.1260.10">
    <property type="match status" value="1"/>
</dbReference>
<dbReference type="RefSeq" id="WP_040201407.1">
    <property type="nucleotide sequence ID" value="NZ_CP010311.1"/>
</dbReference>
<protein>
    <recommendedName>
        <fullName evidence="1">Rubrerythrin diiron-binding domain-containing protein</fullName>
    </recommendedName>
</protein>
<evidence type="ECO:0000313" key="2">
    <source>
        <dbReference type="EMBL" id="AJF07497.1"/>
    </source>
</evidence>
<dbReference type="GO" id="GO:0016491">
    <property type="term" value="F:oxidoreductase activity"/>
    <property type="evidence" value="ECO:0007669"/>
    <property type="project" value="InterPro"/>
</dbReference>
<name>A0A0B5FH54_9BACT</name>
<dbReference type="InterPro" id="IPR009078">
    <property type="entry name" value="Ferritin-like_SF"/>
</dbReference>
<dbReference type="HOGENOM" id="CLU_1710669_0_0_7"/>
<dbReference type="EMBL" id="CP010311">
    <property type="protein sequence ID" value="AJF07497.1"/>
    <property type="molecule type" value="Genomic_DNA"/>
</dbReference>
<evidence type="ECO:0000259" key="1">
    <source>
        <dbReference type="Pfam" id="PF02915"/>
    </source>
</evidence>
<dbReference type="AlphaFoldDB" id="A0A0B5FH54"/>
<dbReference type="OrthoDB" id="5402531at2"/>
<dbReference type="InterPro" id="IPR003251">
    <property type="entry name" value="Rr_diiron-bd_dom"/>
</dbReference>
<feature type="domain" description="Rubrerythrin diiron-binding" evidence="1">
    <location>
        <begin position="10"/>
        <end position="51"/>
    </location>
</feature>
<dbReference type="Proteomes" id="UP000035036">
    <property type="component" value="Chromosome"/>
</dbReference>
<keyword evidence="3" id="KW-1185">Reference proteome</keyword>
<sequence length="153" mass="17600">MQEFFDICSEIESTMCLIYRRMAHAVRGNEKLQELMLQLAKDEADHANQVRYARVLPQSESFAGVKIGKSRLELLLLKAQSLLRDLENDPPTEKHALLKAIELEEEFIGVHVGTAVEFKDEKLKERFSMLARDDEKHVGTLRAYFNAFYSPVT</sequence>
<dbReference type="GO" id="GO:0046872">
    <property type="term" value="F:metal ion binding"/>
    <property type="evidence" value="ECO:0007669"/>
    <property type="project" value="InterPro"/>
</dbReference>
<dbReference type="InterPro" id="IPR012347">
    <property type="entry name" value="Ferritin-like"/>
</dbReference>
<dbReference type="SUPFAM" id="SSF47240">
    <property type="entry name" value="Ferritin-like"/>
    <property type="match status" value="1"/>
</dbReference>
<proteinExistence type="predicted"/>
<gene>
    <name evidence="2" type="ORF">GSUB_14395</name>
</gene>
<reference evidence="2 3" key="1">
    <citation type="journal article" date="2015" name="Genome Announc.">
        <title>Genomes of Geoalkalibacter ferrihydriticus Z-0531T and Geoalkalibacter subterraneus Red1T, Two Haloalkaliphilic Metal-Reducing Deltaproteobacteria.</title>
        <authorList>
            <person name="Badalamenti J.P."/>
            <person name="Krajmalnik-Brown R."/>
            <person name="Torres C.I."/>
            <person name="Bond D.R."/>
        </authorList>
    </citation>
    <scope>NUCLEOTIDE SEQUENCE [LARGE SCALE GENOMIC DNA]</scope>
    <source>
        <strain evidence="2 3">Red1</strain>
    </source>
</reference>